<dbReference type="Pfam" id="PF00082">
    <property type="entry name" value="Peptidase_S8"/>
    <property type="match status" value="1"/>
</dbReference>
<evidence type="ECO:0000313" key="2">
    <source>
        <dbReference type="EMBL" id="MBJ3762439.1"/>
    </source>
</evidence>
<dbReference type="InterPro" id="IPR000209">
    <property type="entry name" value="Peptidase_S8/S53_dom"/>
</dbReference>
<dbReference type="Gene3D" id="3.40.50.200">
    <property type="entry name" value="Peptidase S8/S53 domain"/>
    <property type="match status" value="1"/>
</dbReference>
<comment type="caution">
    <text evidence="2">The sequence shown here is derived from an EMBL/GenBank/DDBJ whole genome shotgun (WGS) entry which is preliminary data.</text>
</comment>
<gene>
    <name evidence="2" type="ORF">ILP92_06740</name>
</gene>
<protein>
    <submittedName>
        <fullName evidence="2">S8/S53 family peptidase</fullName>
    </submittedName>
</protein>
<dbReference type="GO" id="GO:0006508">
    <property type="term" value="P:proteolysis"/>
    <property type="evidence" value="ECO:0007669"/>
    <property type="project" value="InterPro"/>
</dbReference>
<dbReference type="EMBL" id="JAEKPD010000006">
    <property type="protein sequence ID" value="MBJ3762439.1"/>
    <property type="molecule type" value="Genomic_DNA"/>
</dbReference>
<proteinExistence type="predicted"/>
<dbReference type="InterPro" id="IPR036852">
    <property type="entry name" value="Peptidase_S8/S53_dom_sf"/>
</dbReference>
<evidence type="ECO:0000259" key="1">
    <source>
        <dbReference type="Pfam" id="PF00082"/>
    </source>
</evidence>
<accession>A0A934MGI9</accession>
<dbReference type="AlphaFoldDB" id="A0A934MGI9"/>
<sequence>MSCTPNGQAPNELTGQDWATWYCNFDVVRSRPAEDPNDTVFVAHMDTGLVESANVGPSFLETRFSANLIEGKSREPWTPLDELPEDELGGFVNFNNHGTATYSVVAGSSPIHAALDGISGIKYVPYRITTFVGLKSDELTYLCEALGHFTERLLNEPGGGPAPHVLALSLGSRFFSQKKVEKLLRTYARQGVIIVAAGGQVPFGPAWREVDVVFPANRPWSVGVGAIDRTGEPNQLGFYDEAELDVVSPGINIRITRAYEPATGSVARVVGESTAGSSYSTQFVAAAAALWIRHHGKTKLRMKYGLGKTVSAFIHCLRASAGPANRGWPERTLAGQLNVDCLLDQPLPDASGLELP</sequence>
<dbReference type="RefSeq" id="WP_198915613.1">
    <property type="nucleotide sequence ID" value="NZ_JAEKPD010000006.1"/>
</dbReference>
<dbReference type="SUPFAM" id="SSF52743">
    <property type="entry name" value="Subtilisin-like"/>
    <property type="match status" value="1"/>
</dbReference>
<evidence type="ECO:0000313" key="3">
    <source>
        <dbReference type="Proteomes" id="UP000642488"/>
    </source>
</evidence>
<keyword evidence="3" id="KW-1185">Reference proteome</keyword>
<dbReference type="GO" id="GO:0004252">
    <property type="term" value="F:serine-type endopeptidase activity"/>
    <property type="evidence" value="ECO:0007669"/>
    <property type="project" value="InterPro"/>
</dbReference>
<reference evidence="2" key="1">
    <citation type="submission" date="2020-12" db="EMBL/GenBank/DDBJ databases">
        <title>Bacterial taxonomy.</title>
        <authorList>
            <person name="Pan X."/>
        </authorList>
    </citation>
    <scope>NUCLEOTIDE SEQUENCE</scope>
    <source>
        <strain evidence="2">KCTC 52957</strain>
    </source>
</reference>
<feature type="domain" description="Peptidase S8/S53" evidence="1">
    <location>
        <begin position="89"/>
        <end position="295"/>
    </location>
</feature>
<name>A0A934MGI9_9RHOB</name>
<dbReference type="CDD" id="cd00306">
    <property type="entry name" value="Peptidases_S8_S53"/>
    <property type="match status" value="1"/>
</dbReference>
<dbReference type="Proteomes" id="UP000642488">
    <property type="component" value="Unassembled WGS sequence"/>
</dbReference>
<organism evidence="2 3">
    <name type="scientific">Palleronia pontilimi</name>
    <dbReference type="NCBI Taxonomy" id="1964209"/>
    <lineage>
        <taxon>Bacteria</taxon>
        <taxon>Pseudomonadati</taxon>
        <taxon>Pseudomonadota</taxon>
        <taxon>Alphaproteobacteria</taxon>
        <taxon>Rhodobacterales</taxon>
        <taxon>Roseobacteraceae</taxon>
        <taxon>Palleronia</taxon>
    </lineage>
</organism>